<dbReference type="AlphaFoldDB" id="A0AA40HJD3"/>
<dbReference type="PANTHER" id="PTHR22736">
    <property type="entry name" value="COILED-COIL DOMAIN-CONTAINING PROTEIN 66"/>
    <property type="match status" value="1"/>
</dbReference>
<keyword evidence="1" id="KW-0175">Coiled coil</keyword>
<dbReference type="EMBL" id="JAULJE010000018">
    <property type="protein sequence ID" value="KAK1332284.1"/>
    <property type="molecule type" value="Genomic_DNA"/>
</dbReference>
<evidence type="ECO:0000259" key="3">
    <source>
        <dbReference type="Pfam" id="PF15236"/>
    </source>
</evidence>
<dbReference type="GO" id="GO:0008017">
    <property type="term" value="F:microtubule binding"/>
    <property type="evidence" value="ECO:0007669"/>
    <property type="project" value="TreeGrafter"/>
</dbReference>
<keyword evidence="5" id="KW-1185">Reference proteome</keyword>
<dbReference type="GO" id="GO:0005874">
    <property type="term" value="C:microtubule"/>
    <property type="evidence" value="ECO:0007669"/>
    <property type="project" value="TreeGrafter"/>
</dbReference>
<organism evidence="4 5">
    <name type="scientific">Cnephaeus nilssonii</name>
    <name type="common">Northern bat</name>
    <name type="synonym">Eptesicus nilssonii</name>
    <dbReference type="NCBI Taxonomy" id="3371016"/>
    <lineage>
        <taxon>Eukaryota</taxon>
        <taxon>Metazoa</taxon>
        <taxon>Chordata</taxon>
        <taxon>Craniata</taxon>
        <taxon>Vertebrata</taxon>
        <taxon>Euteleostomi</taxon>
        <taxon>Mammalia</taxon>
        <taxon>Eutheria</taxon>
        <taxon>Laurasiatheria</taxon>
        <taxon>Chiroptera</taxon>
        <taxon>Yangochiroptera</taxon>
        <taxon>Vespertilionidae</taxon>
        <taxon>Cnephaeus</taxon>
    </lineage>
</organism>
<dbReference type="GO" id="GO:0001917">
    <property type="term" value="C:photoreceptor inner segment"/>
    <property type="evidence" value="ECO:0007669"/>
    <property type="project" value="TreeGrafter"/>
</dbReference>
<gene>
    <name evidence="4" type="ORF">QTO34_006956</name>
</gene>
<dbReference type="PANTHER" id="PTHR22736:SF2">
    <property type="entry name" value="COILED-COIL DOMAIN-CONTAINING PROTEIN 66"/>
    <property type="match status" value="1"/>
</dbReference>
<dbReference type="InterPro" id="IPR039183">
    <property type="entry name" value="CCD66"/>
</dbReference>
<accession>A0AA40HJD3</accession>
<feature type="domain" description="CCDC66" evidence="3">
    <location>
        <begin position="509"/>
        <end position="660"/>
    </location>
</feature>
<dbReference type="Pfam" id="PF15236">
    <property type="entry name" value="CCDC66"/>
    <property type="match status" value="1"/>
</dbReference>
<protein>
    <recommendedName>
        <fullName evidence="3">CCDC66 domain-containing protein</fullName>
    </recommendedName>
</protein>
<dbReference type="GO" id="GO:0005929">
    <property type="term" value="C:cilium"/>
    <property type="evidence" value="ECO:0007669"/>
    <property type="project" value="TreeGrafter"/>
</dbReference>
<dbReference type="InterPro" id="IPR040467">
    <property type="entry name" value="CCDC66_dom"/>
</dbReference>
<evidence type="ECO:0000313" key="4">
    <source>
        <dbReference type="EMBL" id="KAK1332284.1"/>
    </source>
</evidence>
<dbReference type="GO" id="GO:0060271">
    <property type="term" value="P:cilium assembly"/>
    <property type="evidence" value="ECO:0007669"/>
    <property type="project" value="TreeGrafter"/>
</dbReference>
<name>A0AA40HJD3_CNENI</name>
<dbReference type="Proteomes" id="UP001177744">
    <property type="component" value="Unassembled WGS sequence"/>
</dbReference>
<evidence type="ECO:0000313" key="5">
    <source>
        <dbReference type="Proteomes" id="UP001177744"/>
    </source>
</evidence>
<reference evidence="4" key="1">
    <citation type="submission" date="2023-06" db="EMBL/GenBank/DDBJ databases">
        <title>Reference genome for the Northern bat (Eptesicus nilssonii), a most northern bat species.</title>
        <authorList>
            <person name="Laine V.N."/>
            <person name="Pulliainen A.T."/>
            <person name="Lilley T.M."/>
        </authorList>
    </citation>
    <scope>NUCLEOTIDE SEQUENCE</scope>
    <source>
        <strain evidence="4">BLF_Eptnil</strain>
        <tissue evidence="4">Kidney</tissue>
    </source>
</reference>
<proteinExistence type="predicted"/>
<evidence type="ECO:0000256" key="2">
    <source>
        <dbReference type="SAM" id="MobiDB-lite"/>
    </source>
</evidence>
<comment type="caution">
    <text evidence="4">The sequence shown here is derived from an EMBL/GenBank/DDBJ whole genome shotgun (WGS) entry which is preliminary data.</text>
</comment>
<evidence type="ECO:0000256" key="1">
    <source>
        <dbReference type="SAM" id="Coils"/>
    </source>
</evidence>
<sequence>MNLGDGLKLETELLDGKAKLILSPYERKSNISVKTCNKLSLKYYHLRGFSTLHIFNPHRRSEDIFSVDFRERKRETSIGSINQSEKFSFSSNMAKDLCKQYADKDCFYIRKESSPTTPKIQKTRNTLNTPVIAKQKPCKNHITGENMKSSLVCLTQDQLQQILMNVNHGNRSMFLTENGKEEETSQYSLHLNSIPNPQKDENIMGLLQKTEVVSCAQDENKSVLNKTQETSKQSEQKIAIENVWKPADIFSTLGERERDRNLLEAKKAQWRKELDEQVALKKKEKETPEKWNNTWEKSESDKIVWEKVQILDQSKTSASVSSILSQSPSQVTVVQADGHSSSRASQILEQKALPDETEVMEEMVAEVSEVSKGANPVQVKIEFDEGAEEAKEEVVVENLCQNHHCKLGKEALLPEHPFSGVKQEQQSKWIEELNKQIEDDRQRKTEEKIVSSKGFRWNCWGEEHDRWAMHYDSQSQLSSRSTYKQPEYFCISPDPQELADISSVHTSTTGSQIEPLEEEYIAKPVRGAAIPNSQKTNFLRSMTALLDPAQIEERDRRRQKQLEHQKAITAQVEEKRRKKQLQEEQRKKEEQEEELRLAREREEMQKQYEEDILKQKQKEEIITLKTNELFQTMQRAQELAQRLKQEQRIRELAQKGHDTSRLIKNLGVQVEFNESTNTISNSSHGLDEVSGKMNTCINSTNSPKKDTGVQTDDLNIAIFTSAESHCGSVIEREIIHCSSPEIPAEFNEQFNTQKNKQELRSQNKGANLEKENSWCNDQCNQFTRTEKQTKHMKKCSKRPEWNINKPLKGYIPASEKYPKQLQKQREEKKVRRQMELLHLVERNNPGNLSQNRGTSPVLPLSHQETEPKFRWHLVKKEEEPLKISYFSKERSQSPPVPVMKNRTQQTVKKSNYERENLISGGNQTELSPRISEPSHFIPYVRTNEIYYLDPDAPLSRPLTQDPQYQNPHNCDQEQRQLFDSDRDPLLNPYLVKNRDRQQAILKGLSELRQGLLQKQRELETNLMPLAANQEDNFSSSFSI</sequence>
<feature type="coiled-coil region" evidence="1">
    <location>
        <begin position="253"/>
        <end position="280"/>
    </location>
</feature>
<feature type="region of interest" description="Disordered" evidence="2">
    <location>
        <begin position="571"/>
        <end position="593"/>
    </location>
</feature>